<dbReference type="NCBIfam" id="TIGR00007">
    <property type="entry name" value="1-(5-phosphoribosyl)-5-[(5-phosphoribosylamino)methylideneamino]imidazole-4-carboxamide isomerase"/>
    <property type="match status" value="1"/>
</dbReference>
<evidence type="ECO:0000256" key="7">
    <source>
        <dbReference type="ARBA" id="ARBA00023102"/>
    </source>
</evidence>
<dbReference type="AlphaFoldDB" id="A0A1V3KNK5"/>
<accession>A0A1V3KNK5</accession>
<feature type="active site" description="Proton acceptor" evidence="9">
    <location>
        <position position="11"/>
    </location>
</feature>
<dbReference type="EMBL" id="MLAE01000013">
    <property type="protein sequence ID" value="OOF79226.1"/>
    <property type="molecule type" value="Genomic_DNA"/>
</dbReference>
<dbReference type="Pfam" id="PF00977">
    <property type="entry name" value="His_biosynth"/>
    <property type="match status" value="1"/>
</dbReference>
<dbReference type="EC" id="5.3.1.16" evidence="9 11"/>
<dbReference type="InterPro" id="IPR006063">
    <property type="entry name" value="HisA_bact_arch"/>
</dbReference>
<comment type="caution">
    <text evidence="12">The sequence shown here is derived from an EMBL/GenBank/DDBJ whole genome shotgun (WGS) entry which is preliminary data.</text>
</comment>
<dbReference type="GO" id="GO:0000162">
    <property type="term" value="P:L-tryptophan biosynthetic process"/>
    <property type="evidence" value="ECO:0007669"/>
    <property type="project" value="TreeGrafter"/>
</dbReference>
<proteinExistence type="inferred from homology"/>
<dbReference type="CDD" id="cd04732">
    <property type="entry name" value="HisA"/>
    <property type="match status" value="1"/>
</dbReference>
<dbReference type="FunFam" id="3.20.20.70:FF:000009">
    <property type="entry name" value="1-(5-phosphoribosyl)-5-[(5-phosphoribosylamino)methylideneamino] imidazole-4-carboxamide isomerase"/>
    <property type="match status" value="1"/>
</dbReference>
<dbReference type="HAMAP" id="MF_01014">
    <property type="entry name" value="HisA"/>
    <property type="match status" value="1"/>
</dbReference>
<evidence type="ECO:0000256" key="9">
    <source>
        <dbReference type="HAMAP-Rule" id="MF_01014"/>
    </source>
</evidence>
<dbReference type="GO" id="GO:0000105">
    <property type="term" value="P:L-histidine biosynthetic process"/>
    <property type="evidence" value="ECO:0007669"/>
    <property type="project" value="UniProtKB-UniRule"/>
</dbReference>
<evidence type="ECO:0000256" key="4">
    <source>
        <dbReference type="ARBA" id="ARBA00009667"/>
    </source>
</evidence>
<keyword evidence="7 9" id="KW-0368">Histidine biosynthesis</keyword>
<evidence type="ECO:0000313" key="12">
    <source>
        <dbReference type="EMBL" id="OOF79226.1"/>
    </source>
</evidence>
<gene>
    <name evidence="9" type="primary">hisA</name>
    <name evidence="12" type="ORF">BKG96_02670</name>
</gene>
<evidence type="ECO:0000256" key="3">
    <source>
        <dbReference type="ARBA" id="ARBA00005133"/>
    </source>
</evidence>
<comment type="subcellular location">
    <subcellularLocation>
        <location evidence="2 9 11">Cytoplasm</location>
    </subcellularLocation>
</comment>
<dbReference type="PANTHER" id="PTHR43090:SF2">
    <property type="entry name" value="1-(5-PHOSPHORIBOSYL)-5-[(5-PHOSPHORIBOSYLAMINO)METHYLIDENEAMINO] IMIDAZOLE-4-CARBOXAMIDE ISOMERASE"/>
    <property type="match status" value="1"/>
</dbReference>
<name>A0A1V3KNK5_9PAST</name>
<evidence type="ECO:0000256" key="8">
    <source>
        <dbReference type="ARBA" id="ARBA00023235"/>
    </source>
</evidence>
<dbReference type="InterPro" id="IPR023016">
    <property type="entry name" value="HisA/PriA"/>
</dbReference>
<dbReference type="Gene3D" id="3.20.20.70">
    <property type="entry name" value="Aldolase class I"/>
    <property type="match status" value="1"/>
</dbReference>
<dbReference type="InterPro" id="IPR006062">
    <property type="entry name" value="His_biosynth"/>
</dbReference>
<evidence type="ECO:0000256" key="10">
    <source>
        <dbReference type="RuleBase" id="RU003657"/>
    </source>
</evidence>
<comment type="pathway">
    <text evidence="3 9 11">Amino-acid biosynthesis; L-histidine biosynthesis; L-histidine from 5-phospho-alpha-D-ribose 1-diphosphate: step 4/9.</text>
</comment>
<dbReference type="InterPro" id="IPR013785">
    <property type="entry name" value="Aldolase_TIM"/>
</dbReference>
<evidence type="ECO:0000256" key="1">
    <source>
        <dbReference type="ARBA" id="ARBA00000901"/>
    </source>
</evidence>
<dbReference type="GO" id="GO:0003949">
    <property type="term" value="F:1-(5-phosphoribosyl)-5-[(5-phosphoribosylamino)methylideneamino]imidazole-4-carboxamide isomerase activity"/>
    <property type="evidence" value="ECO:0007669"/>
    <property type="project" value="UniProtKB-UniRule"/>
</dbReference>
<protein>
    <recommendedName>
        <fullName evidence="9 11">1-(5-phosphoribosyl)-5-[(5-phosphoribosylamino)methylideneamino] imidazole-4-carboxamide isomerase</fullName>
        <ecNumber evidence="9 11">5.3.1.16</ecNumber>
    </recommendedName>
    <alternativeName>
        <fullName evidence="9">Phosphoribosylformimino-5-aminoimidazole carboxamide ribotide isomerase</fullName>
    </alternativeName>
</protein>
<comment type="catalytic activity">
    <reaction evidence="1 9 11">
        <text>1-(5-phospho-beta-D-ribosyl)-5-[(5-phospho-beta-D-ribosylamino)methylideneamino]imidazole-4-carboxamide = 5-[(5-phospho-1-deoxy-D-ribulos-1-ylimino)methylamino]-1-(5-phospho-beta-D-ribosyl)imidazole-4-carboxamide</text>
        <dbReference type="Rhea" id="RHEA:15469"/>
        <dbReference type="ChEBI" id="CHEBI:58435"/>
        <dbReference type="ChEBI" id="CHEBI:58525"/>
        <dbReference type="EC" id="5.3.1.16"/>
    </reaction>
</comment>
<keyword evidence="5 9" id="KW-0963">Cytoplasm</keyword>
<keyword evidence="8 9" id="KW-0413">Isomerase</keyword>
<comment type="similarity">
    <text evidence="4 9 10">Belongs to the HisA/HisF family.</text>
</comment>
<sequence>MKTSMIIPALDLIDGKIVRLHQGDYAQQTTYNDDPISQFADYIRQGAAQLHLVDLTGAKDPHCRQTALIGQIIETTQGHIQVGGGIRCEQDIQDLFAVGANRVVIGSTAVTEPNTVQHWFEKYGAEKFVLALDVRIAHGQKYVAIKGWQETSPLTLENLVENYRTFGLQHVLCTDISRDGTLAGSNVSLYREMCEAFPDIHFQSSGGIGSLADIAALKGTGVAGVIVGRALLEGRFSVEEAIECWQNG</sequence>
<dbReference type="PANTHER" id="PTHR43090">
    <property type="entry name" value="1-(5-PHOSPHORIBOSYL)-5-[(5-PHOSPHORIBOSYLAMINO)METHYLIDENEAMINO] IMIDAZOLE-4-CARBOXAMIDE ISOMERASE"/>
    <property type="match status" value="1"/>
</dbReference>
<organism evidence="12 13">
    <name type="scientific">Rodentibacter caecimuris</name>
    <dbReference type="NCBI Taxonomy" id="1796644"/>
    <lineage>
        <taxon>Bacteria</taxon>
        <taxon>Pseudomonadati</taxon>
        <taxon>Pseudomonadota</taxon>
        <taxon>Gammaproteobacteria</taxon>
        <taxon>Pasteurellales</taxon>
        <taxon>Pasteurellaceae</taxon>
        <taxon>Rodentibacter</taxon>
    </lineage>
</organism>
<reference evidence="13" key="1">
    <citation type="submission" date="2016-10" db="EMBL/GenBank/DDBJ databases">
        <title>Rodentibacter gen. nov. and new species.</title>
        <authorList>
            <person name="Christensen H."/>
        </authorList>
    </citation>
    <scope>NUCLEOTIDE SEQUENCE [LARGE SCALE GENOMIC DNA]</scope>
    <source>
        <strain evidence="13">Ppn152</strain>
    </source>
</reference>
<dbReference type="Proteomes" id="UP000189114">
    <property type="component" value="Unassembled WGS sequence"/>
</dbReference>
<feature type="active site" description="Proton donor" evidence="9">
    <location>
        <position position="133"/>
    </location>
</feature>
<dbReference type="InterPro" id="IPR011060">
    <property type="entry name" value="RibuloseP-bd_barrel"/>
</dbReference>
<evidence type="ECO:0000313" key="13">
    <source>
        <dbReference type="Proteomes" id="UP000189114"/>
    </source>
</evidence>
<dbReference type="RefSeq" id="WP_077586253.1">
    <property type="nucleotide sequence ID" value="NZ_MLAE01000013.1"/>
</dbReference>
<evidence type="ECO:0000256" key="11">
    <source>
        <dbReference type="RuleBase" id="RU003658"/>
    </source>
</evidence>
<keyword evidence="6 9" id="KW-0028">Amino-acid biosynthesis</keyword>
<evidence type="ECO:0000256" key="2">
    <source>
        <dbReference type="ARBA" id="ARBA00004496"/>
    </source>
</evidence>
<dbReference type="InterPro" id="IPR044524">
    <property type="entry name" value="Isoase_HisA-like"/>
</dbReference>
<dbReference type="UniPathway" id="UPA00031">
    <property type="reaction ID" value="UER00009"/>
</dbReference>
<evidence type="ECO:0000256" key="6">
    <source>
        <dbReference type="ARBA" id="ARBA00022605"/>
    </source>
</evidence>
<dbReference type="GO" id="GO:0005737">
    <property type="term" value="C:cytoplasm"/>
    <property type="evidence" value="ECO:0007669"/>
    <property type="project" value="UniProtKB-SubCell"/>
</dbReference>
<evidence type="ECO:0000256" key="5">
    <source>
        <dbReference type="ARBA" id="ARBA00022490"/>
    </source>
</evidence>
<dbReference type="SUPFAM" id="SSF51366">
    <property type="entry name" value="Ribulose-phoshate binding barrel"/>
    <property type="match status" value="1"/>
</dbReference>